<protein>
    <submittedName>
        <fullName evidence="7">Hyaluronan synthase 3</fullName>
    </submittedName>
</protein>
<dbReference type="Gene3D" id="3.90.550.10">
    <property type="entry name" value="Spore Coat Polysaccharide Biosynthesis Protein SpsA, Chain A"/>
    <property type="match status" value="1"/>
</dbReference>
<keyword evidence="6" id="KW-1133">Transmembrane helix</keyword>
<keyword evidence="5 6" id="KW-0472">Membrane</keyword>
<dbReference type="InterPro" id="IPR029044">
    <property type="entry name" value="Nucleotide-diphossugar_trans"/>
</dbReference>
<name>A0A8H7BMF8_9FUNG</name>
<dbReference type="OrthoDB" id="9876900at2759"/>
<keyword evidence="2" id="KW-1003">Cell membrane</keyword>
<gene>
    <name evidence="7" type="primary">HAS3</name>
    <name evidence="7" type="ORF">EC973_003539</name>
</gene>
<evidence type="ECO:0000256" key="4">
    <source>
        <dbReference type="ARBA" id="ARBA00022679"/>
    </source>
</evidence>
<accession>A0A8H7BMF8</accession>
<keyword evidence="4" id="KW-0808">Transferase</keyword>
<feature type="transmembrane region" description="Helical" evidence="6">
    <location>
        <begin position="9"/>
        <end position="29"/>
    </location>
</feature>
<sequence length="324" mass="36596">MLCTKPVKLLYSVAISGVFVIPALVGYGMRLHISSKSFWAFGVYGMVVLLFIVFQLLFATLNRISLGRFRKKSLPAISRQEYQAGRPGRIATAVGLAVVGYREEPELFRQCLDSIRRLEYPETFKTVVVIDGNEAEDRDMAAIFEKIFPGEDVVVLSHVISEAPQLPVPTCTSSSEKKDNKMGMTLCYMQPHRGKRHAMYTAFRVLIEAGCEAIMTTDSDTIFDSRAMLELEQALHWHDHIGAVAGDVRIWNSTESMLAFMSSLRYWMAFNIERAAQSFNRCVTCVSGPMGMYRADVLAKVLDDWISQRFFRMECTYGTLQTKS</sequence>
<dbReference type="PANTHER" id="PTHR22913:SF12">
    <property type="entry name" value="MANNURONAN SYNTHASE"/>
    <property type="match status" value="1"/>
</dbReference>
<comment type="subcellular location">
    <subcellularLocation>
        <location evidence="1">Cell membrane</location>
    </subcellularLocation>
</comment>
<dbReference type="GO" id="GO:0050501">
    <property type="term" value="F:hyaluronan synthase activity"/>
    <property type="evidence" value="ECO:0007669"/>
    <property type="project" value="TreeGrafter"/>
</dbReference>
<evidence type="ECO:0000256" key="3">
    <source>
        <dbReference type="ARBA" id="ARBA00022676"/>
    </source>
</evidence>
<dbReference type="GO" id="GO:0030213">
    <property type="term" value="P:hyaluronan biosynthetic process"/>
    <property type="evidence" value="ECO:0007669"/>
    <property type="project" value="TreeGrafter"/>
</dbReference>
<dbReference type="AlphaFoldDB" id="A0A8H7BMF8"/>
<reference evidence="7" key="1">
    <citation type="submission" date="2020-01" db="EMBL/GenBank/DDBJ databases">
        <title>Genome Sequencing of Three Apophysomyces-Like Fungal Strains Confirms a Novel Fungal Genus in the Mucoromycota with divergent Burkholderia-like Endosymbiotic Bacteria.</title>
        <authorList>
            <person name="Stajich J.E."/>
            <person name="Macias A.M."/>
            <person name="Carter-House D."/>
            <person name="Lovett B."/>
            <person name="Kasson L.R."/>
            <person name="Berry K."/>
            <person name="Grigoriev I."/>
            <person name="Chang Y."/>
            <person name="Spatafora J."/>
            <person name="Kasson M.T."/>
        </authorList>
    </citation>
    <scope>NUCLEOTIDE SEQUENCE</scope>
    <source>
        <strain evidence="7">NRRL A-21654</strain>
    </source>
</reference>
<keyword evidence="8" id="KW-1185">Reference proteome</keyword>
<dbReference type="SUPFAM" id="SSF53448">
    <property type="entry name" value="Nucleotide-diphospho-sugar transferases"/>
    <property type="match status" value="1"/>
</dbReference>
<keyword evidence="6" id="KW-0812">Transmembrane</keyword>
<evidence type="ECO:0000256" key="5">
    <source>
        <dbReference type="ARBA" id="ARBA00023136"/>
    </source>
</evidence>
<organism evidence="7 8">
    <name type="scientific">Apophysomyces ossiformis</name>
    <dbReference type="NCBI Taxonomy" id="679940"/>
    <lineage>
        <taxon>Eukaryota</taxon>
        <taxon>Fungi</taxon>
        <taxon>Fungi incertae sedis</taxon>
        <taxon>Mucoromycota</taxon>
        <taxon>Mucoromycotina</taxon>
        <taxon>Mucoromycetes</taxon>
        <taxon>Mucorales</taxon>
        <taxon>Mucorineae</taxon>
        <taxon>Mucoraceae</taxon>
        <taxon>Apophysomyces</taxon>
    </lineage>
</organism>
<dbReference type="GO" id="GO:0005886">
    <property type="term" value="C:plasma membrane"/>
    <property type="evidence" value="ECO:0007669"/>
    <property type="project" value="UniProtKB-SubCell"/>
</dbReference>
<evidence type="ECO:0000313" key="8">
    <source>
        <dbReference type="Proteomes" id="UP000605846"/>
    </source>
</evidence>
<dbReference type="GO" id="GO:0085029">
    <property type="term" value="P:extracellular matrix assembly"/>
    <property type="evidence" value="ECO:0007669"/>
    <property type="project" value="TreeGrafter"/>
</dbReference>
<dbReference type="EMBL" id="JABAYA010000207">
    <property type="protein sequence ID" value="KAF7722219.1"/>
    <property type="molecule type" value="Genomic_DNA"/>
</dbReference>
<proteinExistence type="predicted"/>
<comment type="caution">
    <text evidence="7">The sequence shown here is derived from an EMBL/GenBank/DDBJ whole genome shotgun (WGS) entry which is preliminary data.</text>
</comment>
<feature type="transmembrane region" description="Helical" evidence="6">
    <location>
        <begin position="41"/>
        <end position="61"/>
    </location>
</feature>
<dbReference type="Proteomes" id="UP000605846">
    <property type="component" value="Unassembled WGS sequence"/>
</dbReference>
<evidence type="ECO:0000256" key="1">
    <source>
        <dbReference type="ARBA" id="ARBA00004236"/>
    </source>
</evidence>
<evidence type="ECO:0000313" key="7">
    <source>
        <dbReference type="EMBL" id="KAF7722219.1"/>
    </source>
</evidence>
<dbReference type="Pfam" id="PF03142">
    <property type="entry name" value="Chitin_synth_2"/>
    <property type="match status" value="1"/>
</dbReference>
<evidence type="ECO:0000256" key="2">
    <source>
        <dbReference type="ARBA" id="ARBA00022475"/>
    </source>
</evidence>
<keyword evidence="3" id="KW-0328">Glycosyltransferase</keyword>
<evidence type="ECO:0000256" key="6">
    <source>
        <dbReference type="SAM" id="Phobius"/>
    </source>
</evidence>
<dbReference type="PANTHER" id="PTHR22913">
    <property type="entry name" value="HYALURONAN SYNTHASE"/>
    <property type="match status" value="1"/>
</dbReference>